<dbReference type="EMBL" id="RWJN01000097">
    <property type="protein sequence ID" value="TCD67454.1"/>
    <property type="molecule type" value="Genomic_DNA"/>
</dbReference>
<sequence length="336" mass="35553">MRFTTTLVVAAAVAPVLVSAVPLEARAATGGANPAARKPAGSNRPASTSGQWADVVGSAAGIGTRIADHIAATRMQRDLNERDIARDAEELEARAATAGRKPAGRSRPASTAGQWADVVNDAAGIGTRIADHVAATRMQRDLGEDINAHDFGELDARYLGSEELDVRDFEELDARKLSLGSIGRAAHKVDTAAQYGTAVASIIADMGMAIHGAVLANKPKREEVEDILARDYLEEIVARDLEARRRRGSRGQSTAETVGSVVNAAGSLADMGMAIHGAVEANKQKREDSDQLVARELVERIFVGQGGLRGPISVNFPNGPFANEHIKREESLNSLI</sequence>
<gene>
    <name evidence="3" type="ORF">EIP91_012371</name>
</gene>
<dbReference type="Proteomes" id="UP000292702">
    <property type="component" value="Unassembled WGS sequence"/>
</dbReference>
<feature type="region of interest" description="Disordered" evidence="1">
    <location>
        <begin position="93"/>
        <end position="112"/>
    </location>
</feature>
<organism evidence="3 4">
    <name type="scientific">Steccherinum ochraceum</name>
    <dbReference type="NCBI Taxonomy" id="92696"/>
    <lineage>
        <taxon>Eukaryota</taxon>
        <taxon>Fungi</taxon>
        <taxon>Dikarya</taxon>
        <taxon>Basidiomycota</taxon>
        <taxon>Agaricomycotina</taxon>
        <taxon>Agaricomycetes</taxon>
        <taxon>Polyporales</taxon>
        <taxon>Steccherinaceae</taxon>
        <taxon>Steccherinum</taxon>
    </lineage>
</organism>
<keyword evidence="2" id="KW-0732">Signal</keyword>
<evidence type="ECO:0000256" key="1">
    <source>
        <dbReference type="SAM" id="MobiDB-lite"/>
    </source>
</evidence>
<protein>
    <recommendedName>
        <fullName evidence="5">Secreted protein</fullName>
    </recommendedName>
</protein>
<feature type="chain" id="PRO_5020970097" description="Secreted protein" evidence="2">
    <location>
        <begin position="21"/>
        <end position="336"/>
    </location>
</feature>
<evidence type="ECO:0000313" key="4">
    <source>
        <dbReference type="Proteomes" id="UP000292702"/>
    </source>
</evidence>
<name>A0A4R0RX04_9APHY</name>
<feature type="signal peptide" evidence="2">
    <location>
        <begin position="1"/>
        <end position="20"/>
    </location>
</feature>
<evidence type="ECO:0000256" key="2">
    <source>
        <dbReference type="SAM" id="SignalP"/>
    </source>
</evidence>
<feature type="compositionally biased region" description="Low complexity" evidence="1">
    <location>
        <begin position="28"/>
        <end position="37"/>
    </location>
</feature>
<reference evidence="3 4" key="1">
    <citation type="submission" date="2018-11" db="EMBL/GenBank/DDBJ databases">
        <title>Genome assembly of Steccherinum ochraceum LE-BIN_3174, the white-rot fungus of the Steccherinaceae family (The Residual Polyporoid clade, Polyporales, Basidiomycota).</title>
        <authorList>
            <person name="Fedorova T.V."/>
            <person name="Glazunova O.A."/>
            <person name="Landesman E.O."/>
            <person name="Moiseenko K.V."/>
            <person name="Psurtseva N.V."/>
            <person name="Savinova O.S."/>
            <person name="Shakhova N.V."/>
            <person name="Tyazhelova T.V."/>
            <person name="Vasina D.V."/>
        </authorList>
    </citation>
    <scope>NUCLEOTIDE SEQUENCE [LARGE SCALE GENOMIC DNA]</scope>
    <source>
        <strain evidence="3 4">LE-BIN_3174</strain>
    </source>
</reference>
<feature type="region of interest" description="Disordered" evidence="1">
    <location>
        <begin position="28"/>
        <end position="51"/>
    </location>
</feature>
<evidence type="ECO:0008006" key="5">
    <source>
        <dbReference type="Google" id="ProtNLM"/>
    </source>
</evidence>
<dbReference type="AlphaFoldDB" id="A0A4R0RX04"/>
<proteinExistence type="predicted"/>
<keyword evidence="4" id="KW-1185">Reference proteome</keyword>
<comment type="caution">
    <text evidence="3">The sequence shown here is derived from an EMBL/GenBank/DDBJ whole genome shotgun (WGS) entry which is preliminary data.</text>
</comment>
<evidence type="ECO:0000313" key="3">
    <source>
        <dbReference type="EMBL" id="TCD67454.1"/>
    </source>
</evidence>
<accession>A0A4R0RX04</accession>